<accession>A0A392TPV8</accession>
<evidence type="ECO:0000313" key="2">
    <source>
        <dbReference type="Proteomes" id="UP000265520"/>
    </source>
</evidence>
<dbReference type="EMBL" id="LXQA010632787">
    <property type="protein sequence ID" value="MCI63203.1"/>
    <property type="molecule type" value="Genomic_DNA"/>
</dbReference>
<proteinExistence type="predicted"/>
<dbReference type="Proteomes" id="UP000265520">
    <property type="component" value="Unassembled WGS sequence"/>
</dbReference>
<protein>
    <submittedName>
        <fullName evidence="1">Uncharacterized protein</fullName>
    </submittedName>
</protein>
<dbReference type="AlphaFoldDB" id="A0A392TPV8"/>
<reference evidence="1 2" key="1">
    <citation type="journal article" date="2018" name="Front. Plant Sci.">
        <title>Red Clover (Trifolium pratense) and Zigzag Clover (T. medium) - A Picture of Genomic Similarities and Differences.</title>
        <authorList>
            <person name="Dluhosova J."/>
            <person name="Istvanek J."/>
            <person name="Nedelnik J."/>
            <person name="Repkova J."/>
        </authorList>
    </citation>
    <scope>NUCLEOTIDE SEQUENCE [LARGE SCALE GENOMIC DNA]</scope>
    <source>
        <strain evidence="2">cv. 10/8</strain>
        <tissue evidence="1">Leaf</tissue>
    </source>
</reference>
<sequence>MLVPKRISLVVFKKVGWEGPHESHQLVVVRSCVGAQVCPLIGELLGLDEEVSFVPVKME</sequence>
<organism evidence="1 2">
    <name type="scientific">Trifolium medium</name>
    <dbReference type="NCBI Taxonomy" id="97028"/>
    <lineage>
        <taxon>Eukaryota</taxon>
        <taxon>Viridiplantae</taxon>
        <taxon>Streptophyta</taxon>
        <taxon>Embryophyta</taxon>
        <taxon>Tracheophyta</taxon>
        <taxon>Spermatophyta</taxon>
        <taxon>Magnoliopsida</taxon>
        <taxon>eudicotyledons</taxon>
        <taxon>Gunneridae</taxon>
        <taxon>Pentapetalae</taxon>
        <taxon>rosids</taxon>
        <taxon>fabids</taxon>
        <taxon>Fabales</taxon>
        <taxon>Fabaceae</taxon>
        <taxon>Papilionoideae</taxon>
        <taxon>50 kb inversion clade</taxon>
        <taxon>NPAAA clade</taxon>
        <taxon>Hologalegina</taxon>
        <taxon>IRL clade</taxon>
        <taxon>Trifolieae</taxon>
        <taxon>Trifolium</taxon>
    </lineage>
</organism>
<keyword evidence="2" id="KW-1185">Reference proteome</keyword>
<name>A0A392TPV8_9FABA</name>
<comment type="caution">
    <text evidence="1">The sequence shown here is derived from an EMBL/GenBank/DDBJ whole genome shotgun (WGS) entry which is preliminary data.</text>
</comment>
<feature type="non-terminal residue" evidence="1">
    <location>
        <position position="59"/>
    </location>
</feature>
<evidence type="ECO:0000313" key="1">
    <source>
        <dbReference type="EMBL" id="MCI63203.1"/>
    </source>
</evidence>